<feature type="compositionally biased region" description="Low complexity" evidence="1">
    <location>
        <begin position="34"/>
        <end position="48"/>
    </location>
</feature>
<dbReference type="EMBL" id="QMDV01000004">
    <property type="protein sequence ID" value="RAU81888.1"/>
    <property type="molecule type" value="Genomic_DNA"/>
</dbReference>
<organism evidence="3 4">
    <name type="scientific">Pontibacter arcticus</name>
    <dbReference type="NCBI Taxonomy" id="2080288"/>
    <lineage>
        <taxon>Bacteria</taxon>
        <taxon>Pseudomonadati</taxon>
        <taxon>Bacteroidota</taxon>
        <taxon>Cytophagia</taxon>
        <taxon>Cytophagales</taxon>
        <taxon>Hymenobacteraceae</taxon>
        <taxon>Pontibacter</taxon>
    </lineage>
</organism>
<gene>
    <name evidence="3" type="ORF">DP923_14465</name>
</gene>
<dbReference type="AlphaFoldDB" id="A0A364RC31"/>
<dbReference type="OrthoDB" id="852937at2"/>
<feature type="chain" id="PRO_5016794249" description="Lipoprotein" evidence="2">
    <location>
        <begin position="21"/>
        <end position="127"/>
    </location>
</feature>
<evidence type="ECO:0000313" key="4">
    <source>
        <dbReference type="Proteomes" id="UP000251692"/>
    </source>
</evidence>
<protein>
    <recommendedName>
        <fullName evidence="5">Lipoprotein</fullName>
    </recommendedName>
</protein>
<keyword evidence="4" id="KW-1185">Reference proteome</keyword>
<dbReference type="PROSITE" id="PS51257">
    <property type="entry name" value="PROKAR_LIPOPROTEIN"/>
    <property type="match status" value="1"/>
</dbReference>
<evidence type="ECO:0000256" key="2">
    <source>
        <dbReference type="SAM" id="SignalP"/>
    </source>
</evidence>
<proteinExistence type="predicted"/>
<name>A0A364RC31_9BACT</name>
<comment type="caution">
    <text evidence="3">The sequence shown here is derived from an EMBL/GenBank/DDBJ whole genome shotgun (WGS) entry which is preliminary data.</text>
</comment>
<dbReference type="Proteomes" id="UP000251692">
    <property type="component" value="Unassembled WGS sequence"/>
</dbReference>
<sequence length="127" mass="13781">MKFTKLFLPAILGLALVTTACQEGAMQQKKDDTTGSTSSTEGTEKATGTLTWAGEYMSDGCGFTLEIDGKTYKPENEDTIDAAFKVEGSMPVEVEFVRLNEQIDRRCGLSPDSKAMDGIRIVSITKN</sequence>
<reference evidence="3 4" key="2">
    <citation type="submission" date="2018-07" db="EMBL/GenBank/DDBJ databases">
        <title>Pontibacter sp. 2b14 genomic sequence and assembly.</title>
        <authorList>
            <person name="Du Z.-J."/>
        </authorList>
    </citation>
    <scope>NUCLEOTIDE SEQUENCE [LARGE SCALE GENOMIC DNA]</scope>
    <source>
        <strain evidence="3 4">2b14</strain>
    </source>
</reference>
<evidence type="ECO:0000313" key="3">
    <source>
        <dbReference type="EMBL" id="RAU81888.1"/>
    </source>
</evidence>
<feature type="region of interest" description="Disordered" evidence="1">
    <location>
        <begin position="26"/>
        <end position="48"/>
    </location>
</feature>
<evidence type="ECO:0000256" key="1">
    <source>
        <dbReference type="SAM" id="MobiDB-lite"/>
    </source>
</evidence>
<keyword evidence="2" id="KW-0732">Signal</keyword>
<accession>A0A364RC31</accession>
<evidence type="ECO:0008006" key="5">
    <source>
        <dbReference type="Google" id="ProtNLM"/>
    </source>
</evidence>
<dbReference type="RefSeq" id="WP_112306566.1">
    <property type="nucleotide sequence ID" value="NZ_QMDV01000004.1"/>
</dbReference>
<reference evidence="3 4" key="1">
    <citation type="submission" date="2018-06" db="EMBL/GenBank/DDBJ databases">
        <authorList>
            <person name="Liu Z.-W."/>
        </authorList>
    </citation>
    <scope>NUCLEOTIDE SEQUENCE [LARGE SCALE GENOMIC DNA]</scope>
    <source>
        <strain evidence="3 4">2b14</strain>
    </source>
</reference>
<feature type="signal peptide" evidence="2">
    <location>
        <begin position="1"/>
        <end position="20"/>
    </location>
</feature>